<evidence type="ECO:0000256" key="6">
    <source>
        <dbReference type="ARBA" id="ARBA00023136"/>
    </source>
</evidence>
<dbReference type="Gene3D" id="1.10.3720.10">
    <property type="entry name" value="MetI-like"/>
    <property type="match status" value="1"/>
</dbReference>
<keyword evidence="6 7" id="KW-0472">Membrane</keyword>
<dbReference type="PROSITE" id="PS50928">
    <property type="entry name" value="ABC_TM1"/>
    <property type="match status" value="1"/>
</dbReference>
<evidence type="ECO:0000256" key="3">
    <source>
        <dbReference type="ARBA" id="ARBA00022475"/>
    </source>
</evidence>
<evidence type="ECO:0000256" key="7">
    <source>
        <dbReference type="RuleBase" id="RU363032"/>
    </source>
</evidence>
<feature type="transmembrane region" description="Helical" evidence="7">
    <location>
        <begin position="289"/>
        <end position="315"/>
    </location>
</feature>
<comment type="subcellular location">
    <subcellularLocation>
        <location evidence="1 7">Cell membrane</location>
        <topology evidence="1 7">Multi-pass membrane protein</topology>
    </subcellularLocation>
</comment>
<dbReference type="STRING" id="765177.Desmu_0833"/>
<dbReference type="InterPro" id="IPR045621">
    <property type="entry name" value="BPD_transp_1_N"/>
</dbReference>
<reference evidence="10" key="1">
    <citation type="submission" date="2010-11" db="EMBL/GenBank/DDBJ databases">
        <title>The complete genome of Desulfurococcus mucosus DSM 2162.</title>
        <authorList>
            <consortium name="US DOE Joint Genome Institute (JGI-PGF)"/>
            <person name="Lucas S."/>
            <person name="Copeland A."/>
            <person name="Lapidus A."/>
            <person name="Bruce D."/>
            <person name="Goodwin L."/>
            <person name="Pitluck S."/>
            <person name="Kyrpides N."/>
            <person name="Mavromatis K."/>
            <person name="Pagani I."/>
            <person name="Ivanova N."/>
            <person name="Ovchinnikova G."/>
            <person name="Chertkov O."/>
            <person name="Held B."/>
            <person name="Brettin T."/>
            <person name="Detter J.C."/>
            <person name="Tapia R."/>
            <person name="Han C."/>
            <person name="Land M."/>
            <person name="Hauser L."/>
            <person name="Markowitz V."/>
            <person name="Cheng J.-F."/>
            <person name="Hugenholtz P."/>
            <person name="Woyke T."/>
            <person name="Wu D."/>
            <person name="Wirth R."/>
            <person name="Bilek Y."/>
            <person name="Hader T."/>
            <person name="Klenk H.-P."/>
            <person name="Eisen J.A."/>
        </authorList>
    </citation>
    <scope>NUCLEOTIDE SEQUENCE [LARGE SCALE GENOMIC DNA]</scope>
    <source>
        <strain evidence="10">ATCC 35584 / DSM 2162 / JCM 9187 / O7/1</strain>
    </source>
</reference>
<comment type="similarity">
    <text evidence="7">Belongs to the binding-protein-dependent transport system permease family.</text>
</comment>
<keyword evidence="10" id="KW-1185">Reference proteome</keyword>
<evidence type="ECO:0000256" key="5">
    <source>
        <dbReference type="ARBA" id="ARBA00022989"/>
    </source>
</evidence>
<feature type="transmembrane region" description="Helical" evidence="7">
    <location>
        <begin position="136"/>
        <end position="161"/>
    </location>
</feature>
<feature type="transmembrane region" description="Helical" evidence="7">
    <location>
        <begin position="101"/>
        <end position="124"/>
    </location>
</feature>
<feature type="transmembrane region" description="Helical" evidence="7">
    <location>
        <begin position="12"/>
        <end position="31"/>
    </location>
</feature>
<protein>
    <submittedName>
        <fullName evidence="9">Binding-protein-dependent transport systems inner membrane component</fullName>
    </submittedName>
</protein>
<dbReference type="AlphaFoldDB" id="E8R9G1"/>
<evidence type="ECO:0000313" key="9">
    <source>
        <dbReference type="EMBL" id="ADV65137.1"/>
    </source>
</evidence>
<reference evidence="9 10" key="2">
    <citation type="journal article" date="2011" name="Stand. Genomic Sci.">
        <title>Complete genome sequence of Desulfurococcus mucosus type strain (O7/1).</title>
        <authorList>
            <person name="Wirth R."/>
            <person name="Chertkov O."/>
            <person name="Held B."/>
            <person name="Lapidus A."/>
            <person name="Nolan M."/>
            <person name="Lucas S."/>
            <person name="Hammon N."/>
            <person name="Deshpande S."/>
            <person name="Cheng J.F."/>
            <person name="Tapia R."/>
            <person name="Han C."/>
            <person name="Goodwin L."/>
            <person name="Pitluck S."/>
            <person name="Liolios K."/>
            <person name="Ioanna P."/>
            <person name="Ivanova N."/>
            <person name="Mavromatis K."/>
            <person name="Mikhailova N."/>
            <person name="Pati A."/>
            <person name="Chen A."/>
            <person name="Palaniappan K."/>
            <person name="Land M."/>
            <person name="Hauser L."/>
            <person name="Chang Y.J."/>
            <person name="Jeffries C.D."/>
            <person name="Bilek Y."/>
            <person name="Hader T."/>
            <person name="Rohde M."/>
            <person name="Spring S."/>
            <person name="Sikorski J."/>
            <person name="Goker M."/>
            <person name="Woyke T."/>
            <person name="Bristow J."/>
            <person name="Eisen J.A."/>
            <person name="Markowitz V."/>
            <person name="Hugenholtz P."/>
            <person name="Kyrpides N.C."/>
            <person name="Klenk H.P."/>
        </authorList>
    </citation>
    <scope>NUCLEOTIDE SEQUENCE [LARGE SCALE GENOMIC DNA]</scope>
    <source>
        <strain evidence="10">ATCC 35584 / DSM 2162 / JCM 9187 / O7/1</strain>
    </source>
</reference>
<dbReference type="EMBL" id="CP002363">
    <property type="protein sequence ID" value="ADV65137.1"/>
    <property type="molecule type" value="Genomic_DNA"/>
</dbReference>
<evidence type="ECO:0000313" key="10">
    <source>
        <dbReference type="Proteomes" id="UP000001068"/>
    </source>
</evidence>
<keyword evidence="4 7" id="KW-0812">Transmembrane</keyword>
<dbReference type="GO" id="GO:0055085">
    <property type="term" value="P:transmembrane transport"/>
    <property type="evidence" value="ECO:0007669"/>
    <property type="project" value="InterPro"/>
</dbReference>
<name>E8R9G1_DESM0</name>
<feature type="transmembrane region" description="Helical" evidence="7">
    <location>
        <begin position="243"/>
        <end position="269"/>
    </location>
</feature>
<dbReference type="HOGENOM" id="CLU_036879_0_0_2"/>
<dbReference type="InterPro" id="IPR000515">
    <property type="entry name" value="MetI-like"/>
</dbReference>
<dbReference type="Proteomes" id="UP000001068">
    <property type="component" value="Chromosome"/>
</dbReference>
<keyword evidence="2 7" id="KW-0813">Transport</keyword>
<dbReference type="PANTHER" id="PTHR43376:SF1">
    <property type="entry name" value="OLIGOPEPTIDE TRANSPORT SYSTEM PERMEASE PROTEIN"/>
    <property type="match status" value="1"/>
</dbReference>
<dbReference type="Pfam" id="PF19300">
    <property type="entry name" value="BPD_transp_1_N"/>
    <property type="match status" value="1"/>
</dbReference>
<proteinExistence type="inferred from homology"/>
<dbReference type="CDD" id="cd06261">
    <property type="entry name" value="TM_PBP2"/>
    <property type="match status" value="1"/>
</dbReference>
<dbReference type="SUPFAM" id="SSF161098">
    <property type="entry name" value="MetI-like"/>
    <property type="match status" value="1"/>
</dbReference>
<sequence precursor="true">MTFIFIVRRIFSSVASVFMLLTIAFILFRMLPGDPASLMFRDPRLTQDQVVFLREKFGLDKPLWEQYVIYLVNTLRGDLGISFYYRRPVAEVLLERLLNTLLLLVPAVLISIAIGVLTGVVSAWKRGSRLEKALSGTALALYTLPTYWLGGLLVLASINYLHLPVTGMGDYGVGYSSFMDHIKDLLSHMVLPLSTLVLVNYGGFTLLVRASMLDVLAEDYIRTYRAVGFGEGRILFKYGLKNAMLPTLTAISISIATSVSGAVLTETIFAWPGVGRLIYEAVFNRDYPLLQGAFLTVTVSVVLANLLADILYGLIDPRVRA</sequence>
<dbReference type="KEGG" id="dmu:Desmu_0833"/>
<accession>E8R9G1</accession>
<dbReference type="InterPro" id="IPR035906">
    <property type="entry name" value="MetI-like_sf"/>
</dbReference>
<dbReference type="PANTHER" id="PTHR43376">
    <property type="entry name" value="OLIGOPEPTIDE TRANSPORT SYSTEM PERMEASE PROTEIN"/>
    <property type="match status" value="1"/>
</dbReference>
<evidence type="ECO:0000256" key="2">
    <source>
        <dbReference type="ARBA" id="ARBA00022448"/>
    </source>
</evidence>
<organism evidence="9 10">
    <name type="scientific">Desulfurococcus mucosus (strain ATCC 35584 / DSM 2162 / JCM 9187 / O7/1)</name>
    <dbReference type="NCBI Taxonomy" id="765177"/>
    <lineage>
        <taxon>Archaea</taxon>
        <taxon>Thermoproteota</taxon>
        <taxon>Thermoprotei</taxon>
        <taxon>Desulfurococcales</taxon>
        <taxon>Desulfurococcaceae</taxon>
        <taxon>Desulfurococcus</taxon>
    </lineage>
</organism>
<feature type="transmembrane region" description="Helical" evidence="7">
    <location>
        <begin position="185"/>
        <end position="208"/>
    </location>
</feature>
<evidence type="ECO:0000256" key="4">
    <source>
        <dbReference type="ARBA" id="ARBA00022692"/>
    </source>
</evidence>
<evidence type="ECO:0000259" key="8">
    <source>
        <dbReference type="PROSITE" id="PS50928"/>
    </source>
</evidence>
<dbReference type="eggNOG" id="arCOG00751">
    <property type="taxonomic scope" value="Archaea"/>
</dbReference>
<evidence type="ECO:0000256" key="1">
    <source>
        <dbReference type="ARBA" id="ARBA00004651"/>
    </source>
</evidence>
<dbReference type="GO" id="GO:0005886">
    <property type="term" value="C:plasma membrane"/>
    <property type="evidence" value="ECO:0007669"/>
    <property type="project" value="UniProtKB-SubCell"/>
</dbReference>
<keyword evidence="3" id="KW-1003">Cell membrane</keyword>
<feature type="domain" description="ABC transmembrane type-1" evidence="8">
    <location>
        <begin position="97"/>
        <end position="312"/>
    </location>
</feature>
<keyword evidence="5 7" id="KW-1133">Transmembrane helix</keyword>
<dbReference type="GeneID" id="10153530"/>
<dbReference type="Pfam" id="PF00528">
    <property type="entry name" value="BPD_transp_1"/>
    <property type="match status" value="1"/>
</dbReference>
<gene>
    <name evidence="9" type="ordered locus">Desmu_0833</name>
</gene>
<dbReference type="RefSeq" id="WP_013562359.1">
    <property type="nucleotide sequence ID" value="NC_014961.1"/>
</dbReference>